<feature type="compositionally biased region" description="Acidic residues" evidence="1">
    <location>
        <begin position="404"/>
        <end position="420"/>
    </location>
</feature>
<evidence type="ECO:0000313" key="2">
    <source>
        <dbReference type="EMBL" id="GFS31845.1"/>
    </source>
</evidence>
<evidence type="ECO:0000256" key="1">
    <source>
        <dbReference type="SAM" id="MobiDB-lite"/>
    </source>
</evidence>
<sequence>MTLIREIRHLISDGYDDSAESRSAAQLADLNNRRGRVGTGGQVRVSRTGRSTMDGSFQFLGVLQHWTSQTKLPSNFAVRKSKIDTHDELFPLAPKTVHQDGWAPLLGCTQRTVTPAARVVSGKRLSDDQMDGIRFGAWVRARLTVNSLLPRMQSRNCHVLASHWMRHDGFARETMHPNAAFGRFCREHLERETRSLAADPSMALNRAQLLVHDDEALAQFRVDYRIPDDLVIERLGPNDDADWVEGEGNRIPIRTCVSELCSNCAGCGCPDEREGLEFTTEDLFHMYCIVKPRKNSETQMLEEFPAGEPDLFYVPRYRGYVHVGFNARFWRRSNRCSAAISAVNNCGRSRKIRVQAPRQRSLLSDEVSELFEGTSAELRRLLEETDGESLDSSELSSSSWDVDLGNEGEGEEAEVEDGEEVDQALAADPFVTAPIALLLAQPQNANLIIVESSDSDRADGIAIVEPKEIVEHSYNRGSSSSSSSQGSTKEMAPRSVSGTPELWTPQFTVVELGKHVTFADTIKDHETCVALGNAMMLPQDVADHAAESSAEFGGKVVMLGAHLFQRAVSTSLQLKQGAVDLKMATQKANSLEKELEASEGRARRRALFDRAFERVEDAYEKQCFSRRMARLSEEARDPPDHLAWVSPAPLVQLPASPGRYSPIVLPNFDEEEYAT</sequence>
<feature type="compositionally biased region" description="Low complexity" evidence="1">
    <location>
        <begin position="392"/>
        <end position="403"/>
    </location>
</feature>
<name>A0A7J0DBQ8_9ERIC</name>
<feature type="region of interest" description="Disordered" evidence="1">
    <location>
        <begin position="385"/>
        <end position="420"/>
    </location>
</feature>
<proteinExistence type="predicted"/>
<dbReference type="OrthoDB" id="1750920at2759"/>
<reference evidence="3" key="1">
    <citation type="submission" date="2019-07" db="EMBL/GenBank/DDBJ databases">
        <title>De Novo Assembly of kiwifruit Actinidia rufa.</title>
        <authorList>
            <person name="Sugita-Konishi S."/>
            <person name="Sato K."/>
            <person name="Mori E."/>
            <person name="Abe Y."/>
            <person name="Kisaki G."/>
            <person name="Hamano K."/>
            <person name="Suezawa K."/>
            <person name="Otani M."/>
            <person name="Fukuda T."/>
            <person name="Manabe T."/>
            <person name="Gomi K."/>
            <person name="Tabuchi M."/>
            <person name="Akimitsu K."/>
            <person name="Kataoka I."/>
        </authorList>
    </citation>
    <scope>NUCLEOTIDE SEQUENCE [LARGE SCALE GENOMIC DNA]</scope>
    <source>
        <strain evidence="3">cv. Fuchu</strain>
    </source>
</reference>
<feature type="region of interest" description="Disordered" evidence="1">
    <location>
        <begin position="472"/>
        <end position="500"/>
    </location>
</feature>
<comment type="caution">
    <text evidence="2">The sequence shown here is derived from an EMBL/GenBank/DDBJ whole genome shotgun (WGS) entry which is preliminary data.</text>
</comment>
<keyword evidence="3" id="KW-1185">Reference proteome</keyword>
<accession>A0A7J0DBQ8</accession>
<evidence type="ECO:0000313" key="3">
    <source>
        <dbReference type="Proteomes" id="UP000585474"/>
    </source>
</evidence>
<protein>
    <submittedName>
        <fullName evidence="2">Uncharacterized protein</fullName>
    </submittedName>
</protein>
<gene>
    <name evidence="2" type="ORF">Acr_00g0019510</name>
</gene>
<dbReference type="Proteomes" id="UP000585474">
    <property type="component" value="Unassembled WGS sequence"/>
</dbReference>
<dbReference type="EMBL" id="BJWL01000153">
    <property type="protein sequence ID" value="GFS31845.1"/>
    <property type="molecule type" value="Genomic_DNA"/>
</dbReference>
<dbReference type="AlphaFoldDB" id="A0A7J0DBQ8"/>
<organism evidence="2 3">
    <name type="scientific">Actinidia rufa</name>
    <dbReference type="NCBI Taxonomy" id="165716"/>
    <lineage>
        <taxon>Eukaryota</taxon>
        <taxon>Viridiplantae</taxon>
        <taxon>Streptophyta</taxon>
        <taxon>Embryophyta</taxon>
        <taxon>Tracheophyta</taxon>
        <taxon>Spermatophyta</taxon>
        <taxon>Magnoliopsida</taxon>
        <taxon>eudicotyledons</taxon>
        <taxon>Gunneridae</taxon>
        <taxon>Pentapetalae</taxon>
        <taxon>asterids</taxon>
        <taxon>Ericales</taxon>
        <taxon>Actinidiaceae</taxon>
        <taxon>Actinidia</taxon>
    </lineage>
</organism>